<name>A0A380TR60_9PAST</name>
<gene>
    <name evidence="1" type="ORF">NCTC10801_01052</name>
</gene>
<dbReference type="EMBL" id="UFRQ01000003">
    <property type="protein sequence ID" value="SUT89777.1"/>
    <property type="molecule type" value="Genomic_DNA"/>
</dbReference>
<accession>A0A380TR60</accession>
<evidence type="ECO:0000313" key="2">
    <source>
        <dbReference type="Proteomes" id="UP000254649"/>
    </source>
</evidence>
<reference evidence="1 2" key="1">
    <citation type="submission" date="2018-06" db="EMBL/GenBank/DDBJ databases">
        <authorList>
            <consortium name="Pathogen Informatics"/>
            <person name="Doyle S."/>
        </authorList>
    </citation>
    <scope>NUCLEOTIDE SEQUENCE [LARGE SCALE GENOMIC DNA]</scope>
    <source>
        <strain evidence="1 2">NCTC10801</strain>
    </source>
</reference>
<sequence>MSDLAITWKNGQGDLVDLDGTLLLDDTLTNAIIISLFTDARVDSERGWWGNSFAELEMGSKLWTLHRSKQIDDILEDAEHYARKALQWMVADKLVSNFSVTATNPKQSMLLLAITVTLPNGSVEQRTFSAMWSI</sequence>
<proteinExistence type="predicted"/>
<protein>
    <submittedName>
        <fullName evidence="1">Phage protein GP46</fullName>
    </submittedName>
</protein>
<dbReference type="AlphaFoldDB" id="A0A380TR60"/>
<dbReference type="OrthoDB" id="5677166at2"/>
<organism evidence="1 2">
    <name type="scientific">[Actinobacillus] rossii</name>
    <dbReference type="NCBI Taxonomy" id="123820"/>
    <lineage>
        <taxon>Bacteria</taxon>
        <taxon>Pseudomonadati</taxon>
        <taxon>Pseudomonadota</taxon>
        <taxon>Gammaproteobacteria</taxon>
        <taxon>Pasteurellales</taxon>
        <taxon>Pasteurellaceae</taxon>
    </lineage>
</organism>
<keyword evidence="2" id="KW-1185">Reference proteome</keyword>
<dbReference type="InterPro" id="IPR010877">
    <property type="entry name" value="Phage_Mu_Gp46"/>
</dbReference>
<dbReference type="Pfam" id="PF07409">
    <property type="entry name" value="GP46"/>
    <property type="match status" value="1"/>
</dbReference>
<dbReference type="Proteomes" id="UP000254649">
    <property type="component" value="Unassembled WGS sequence"/>
</dbReference>
<evidence type="ECO:0000313" key="1">
    <source>
        <dbReference type="EMBL" id="SUT89777.1"/>
    </source>
</evidence>